<keyword evidence="2" id="KW-1185">Reference proteome</keyword>
<protein>
    <recommendedName>
        <fullName evidence="3">Damage-inducible protein DinB</fullName>
    </recommendedName>
</protein>
<dbReference type="SUPFAM" id="SSF109854">
    <property type="entry name" value="DinB/YfiT-like putative metalloenzymes"/>
    <property type="match status" value="1"/>
</dbReference>
<accession>A0A4R6TU22</accession>
<dbReference type="OrthoDB" id="9798830at2"/>
<name>A0A4R6TU22_9BACI</name>
<dbReference type="InterPro" id="IPR034660">
    <property type="entry name" value="DinB/YfiT-like"/>
</dbReference>
<evidence type="ECO:0000313" key="2">
    <source>
        <dbReference type="Proteomes" id="UP000295632"/>
    </source>
</evidence>
<dbReference type="Proteomes" id="UP000295632">
    <property type="component" value="Unassembled WGS sequence"/>
</dbReference>
<dbReference type="RefSeq" id="WP_133581396.1">
    <property type="nucleotide sequence ID" value="NZ_SNYJ01000014.1"/>
</dbReference>
<sequence>MNPLHAGLDGQNAHVNPAHVFDGVNEQIAGRAIYGQQTIWQLLTHMIFWQEYVLSLCHGKQPEDPVHATDTWVSETAPQDQACWEAAVHRFKEGLTSAIRLAQHVKTFDEQATHLNSLVAHNSYHAGQVAYIRKCLNAWPPPQGGATW</sequence>
<reference evidence="1 2" key="1">
    <citation type="submission" date="2019-03" db="EMBL/GenBank/DDBJ databases">
        <title>Genomic Encyclopedia of Type Strains, Phase IV (KMG-IV): sequencing the most valuable type-strain genomes for metagenomic binning, comparative biology and taxonomic classification.</title>
        <authorList>
            <person name="Goeker M."/>
        </authorList>
    </citation>
    <scope>NUCLEOTIDE SEQUENCE [LARGE SCALE GENOMIC DNA]</scope>
    <source>
        <strain evidence="1 2">DSM 28697</strain>
    </source>
</reference>
<organism evidence="1 2">
    <name type="scientific">Aureibacillus halotolerans</name>
    <dbReference type="NCBI Taxonomy" id="1508390"/>
    <lineage>
        <taxon>Bacteria</taxon>
        <taxon>Bacillati</taxon>
        <taxon>Bacillota</taxon>
        <taxon>Bacilli</taxon>
        <taxon>Bacillales</taxon>
        <taxon>Bacillaceae</taxon>
        <taxon>Aureibacillus</taxon>
    </lineage>
</organism>
<evidence type="ECO:0000313" key="1">
    <source>
        <dbReference type="EMBL" id="TDQ37200.1"/>
    </source>
</evidence>
<dbReference type="AlphaFoldDB" id="A0A4R6TU22"/>
<comment type="caution">
    <text evidence="1">The sequence shown here is derived from an EMBL/GenBank/DDBJ whole genome shotgun (WGS) entry which is preliminary data.</text>
</comment>
<proteinExistence type="predicted"/>
<gene>
    <name evidence="1" type="ORF">EV213_11479</name>
</gene>
<dbReference type="EMBL" id="SNYJ01000014">
    <property type="protein sequence ID" value="TDQ37200.1"/>
    <property type="molecule type" value="Genomic_DNA"/>
</dbReference>
<evidence type="ECO:0008006" key="3">
    <source>
        <dbReference type="Google" id="ProtNLM"/>
    </source>
</evidence>
<dbReference type="Gene3D" id="1.20.120.450">
    <property type="entry name" value="dinb family like domain"/>
    <property type="match status" value="1"/>
</dbReference>